<dbReference type="OrthoDB" id="26838at2759"/>
<evidence type="ECO:0000313" key="2">
    <source>
        <dbReference type="EMBL" id="KAJ4485352.1"/>
    </source>
</evidence>
<protein>
    <recommendedName>
        <fullName evidence="1">3'-5' exonuclease domain-containing protein</fullName>
    </recommendedName>
</protein>
<dbReference type="PANTHER" id="PTHR43040:SF1">
    <property type="entry name" value="RIBONUCLEASE D"/>
    <property type="match status" value="1"/>
</dbReference>
<dbReference type="InterPro" id="IPR012337">
    <property type="entry name" value="RNaseH-like_sf"/>
</dbReference>
<dbReference type="EMBL" id="JAOTPV010000003">
    <property type="protein sequence ID" value="KAJ4485352.1"/>
    <property type="molecule type" value="Genomic_DNA"/>
</dbReference>
<name>A0A9W9ANE7_9AGAR</name>
<dbReference type="GO" id="GO:0006139">
    <property type="term" value="P:nucleobase-containing compound metabolic process"/>
    <property type="evidence" value="ECO:0007669"/>
    <property type="project" value="InterPro"/>
</dbReference>
<dbReference type="PANTHER" id="PTHR43040">
    <property type="entry name" value="RIBONUCLEASE D"/>
    <property type="match status" value="1"/>
</dbReference>
<reference evidence="2" key="1">
    <citation type="submission" date="2022-08" db="EMBL/GenBank/DDBJ databases">
        <title>A Global Phylogenomic Analysis of the Shiitake Genus Lentinula.</title>
        <authorList>
            <consortium name="DOE Joint Genome Institute"/>
            <person name="Sierra-Patev S."/>
            <person name="Min B."/>
            <person name="Naranjo-Ortiz M."/>
            <person name="Looney B."/>
            <person name="Konkel Z."/>
            <person name="Slot J.C."/>
            <person name="Sakamoto Y."/>
            <person name="Steenwyk J.L."/>
            <person name="Rokas A."/>
            <person name="Carro J."/>
            <person name="Camarero S."/>
            <person name="Ferreira P."/>
            <person name="Molpeceres G."/>
            <person name="Ruiz-Duenas F.J."/>
            <person name="Serrano A."/>
            <person name="Henrissat B."/>
            <person name="Drula E."/>
            <person name="Hughes K.W."/>
            <person name="Mata J.L."/>
            <person name="Ishikawa N.K."/>
            <person name="Vargas-Isla R."/>
            <person name="Ushijima S."/>
            <person name="Smith C.A."/>
            <person name="Ahrendt S."/>
            <person name="Andreopoulos W."/>
            <person name="He G."/>
            <person name="Labutti K."/>
            <person name="Lipzen A."/>
            <person name="Ng V."/>
            <person name="Riley R."/>
            <person name="Sandor L."/>
            <person name="Barry K."/>
            <person name="Martinez A.T."/>
            <person name="Xiao Y."/>
            <person name="Gibbons J.G."/>
            <person name="Terashima K."/>
            <person name="Grigoriev I.V."/>
            <person name="Hibbett D.S."/>
        </authorList>
    </citation>
    <scope>NUCLEOTIDE SEQUENCE</scope>
    <source>
        <strain evidence="2">JLM2183</strain>
    </source>
</reference>
<dbReference type="AlphaFoldDB" id="A0A9W9ANE7"/>
<evidence type="ECO:0000259" key="1">
    <source>
        <dbReference type="Pfam" id="PF01612"/>
    </source>
</evidence>
<dbReference type="GO" id="GO:0003676">
    <property type="term" value="F:nucleic acid binding"/>
    <property type="evidence" value="ECO:0007669"/>
    <property type="project" value="InterPro"/>
</dbReference>
<organism evidence="2 3">
    <name type="scientific">Lentinula aciculospora</name>
    <dbReference type="NCBI Taxonomy" id="153920"/>
    <lineage>
        <taxon>Eukaryota</taxon>
        <taxon>Fungi</taxon>
        <taxon>Dikarya</taxon>
        <taxon>Basidiomycota</taxon>
        <taxon>Agaricomycotina</taxon>
        <taxon>Agaricomycetes</taxon>
        <taxon>Agaricomycetidae</taxon>
        <taxon>Agaricales</taxon>
        <taxon>Marasmiineae</taxon>
        <taxon>Omphalotaceae</taxon>
        <taxon>Lentinula</taxon>
    </lineage>
</organism>
<dbReference type="SUPFAM" id="SSF53098">
    <property type="entry name" value="Ribonuclease H-like"/>
    <property type="match status" value="1"/>
</dbReference>
<dbReference type="Gene3D" id="3.30.420.10">
    <property type="entry name" value="Ribonuclease H-like superfamily/Ribonuclease H"/>
    <property type="match status" value="1"/>
</dbReference>
<comment type="caution">
    <text evidence="2">The sequence shown here is derived from an EMBL/GenBank/DDBJ whole genome shotgun (WGS) entry which is preliminary data.</text>
</comment>
<accession>A0A9W9ANE7</accession>
<keyword evidence="3" id="KW-1185">Reference proteome</keyword>
<sequence>MSFYSISSRLELLRLLTDSEICSPTRRWSLCDTEESLEDALSTTLSGCKLLALDCEGDNLGRPGGTLSIICIRELLPSSSSSSSSSSDSSTTLLIDVLAFTRDSESPKRFFSAIVESGSVQKIVFDGRMDFCAFFYEYGVRMQNAIDIQLAAERTGSELEAQWIP</sequence>
<evidence type="ECO:0000313" key="3">
    <source>
        <dbReference type="Proteomes" id="UP001150266"/>
    </source>
</evidence>
<gene>
    <name evidence="2" type="ORF">J3R30DRAFT_1345120</name>
</gene>
<dbReference type="InterPro" id="IPR036397">
    <property type="entry name" value="RNaseH_sf"/>
</dbReference>
<dbReference type="Pfam" id="PF01612">
    <property type="entry name" value="DNA_pol_A_exo1"/>
    <property type="match status" value="1"/>
</dbReference>
<feature type="domain" description="3'-5' exonuclease" evidence="1">
    <location>
        <begin position="33"/>
        <end position="153"/>
    </location>
</feature>
<dbReference type="InterPro" id="IPR002562">
    <property type="entry name" value="3'-5'_exonuclease_dom"/>
</dbReference>
<dbReference type="GO" id="GO:0008408">
    <property type="term" value="F:3'-5' exonuclease activity"/>
    <property type="evidence" value="ECO:0007669"/>
    <property type="project" value="InterPro"/>
</dbReference>
<dbReference type="Proteomes" id="UP001150266">
    <property type="component" value="Unassembled WGS sequence"/>
</dbReference>
<proteinExistence type="predicted"/>